<keyword evidence="3" id="KW-1185">Reference proteome</keyword>
<name>A0A0T9NB38_9GAMM</name>
<dbReference type="Proteomes" id="UP000041882">
    <property type="component" value="Unassembled WGS sequence"/>
</dbReference>
<evidence type="ECO:0000256" key="1">
    <source>
        <dbReference type="SAM" id="MobiDB-lite"/>
    </source>
</evidence>
<organism evidence="2 3">
    <name type="scientific">Yersinia thracica</name>
    <dbReference type="NCBI Taxonomy" id="2890319"/>
    <lineage>
        <taxon>Bacteria</taxon>
        <taxon>Pseudomonadati</taxon>
        <taxon>Pseudomonadota</taxon>
        <taxon>Gammaproteobacteria</taxon>
        <taxon>Enterobacterales</taxon>
        <taxon>Yersiniaceae</taxon>
        <taxon>Yersinia</taxon>
    </lineage>
</organism>
<evidence type="ECO:0000313" key="2">
    <source>
        <dbReference type="EMBL" id="CNG94697.1"/>
    </source>
</evidence>
<proteinExistence type="predicted"/>
<protein>
    <submittedName>
        <fullName evidence="2">Uncharacterized protein</fullName>
    </submittedName>
</protein>
<gene>
    <name evidence="2" type="ORF">ERS008472_00022</name>
</gene>
<feature type="region of interest" description="Disordered" evidence="1">
    <location>
        <begin position="18"/>
        <end position="41"/>
    </location>
</feature>
<sequence>MSREVLTTEPDQLITELMSTESDHRTPNTEQPNLITKAKPKPLSPLHINNKTVTSITHKCFFLVKSWLVCWFLITIMSENEH</sequence>
<reference evidence="3" key="1">
    <citation type="submission" date="2015-03" db="EMBL/GenBank/DDBJ databases">
        <authorList>
            <consortium name="Pathogen Informatics"/>
            <person name="Murphy D."/>
        </authorList>
    </citation>
    <scope>NUCLEOTIDE SEQUENCE [LARGE SCALE GENOMIC DNA]</scope>
    <source>
        <strain evidence="3">IP6945</strain>
    </source>
</reference>
<dbReference type="AlphaFoldDB" id="A0A0T9NB38"/>
<dbReference type="EMBL" id="CQAW01000001">
    <property type="protein sequence ID" value="CNG94697.1"/>
    <property type="molecule type" value="Genomic_DNA"/>
</dbReference>
<accession>A0A0T9NB38</accession>
<evidence type="ECO:0000313" key="3">
    <source>
        <dbReference type="Proteomes" id="UP000041882"/>
    </source>
</evidence>